<comment type="caution">
    <text evidence="1">The sequence shown here is derived from an EMBL/GenBank/DDBJ whole genome shotgun (WGS) entry which is preliminary data.</text>
</comment>
<dbReference type="RefSeq" id="WP_184198327.1">
    <property type="nucleotide sequence ID" value="NZ_BMOX01000055.1"/>
</dbReference>
<name>A0A841L559_9SPHN</name>
<keyword evidence="2" id="KW-1185">Reference proteome</keyword>
<dbReference type="EMBL" id="JACIIV010000011">
    <property type="protein sequence ID" value="MBB6227550.1"/>
    <property type="molecule type" value="Genomic_DNA"/>
</dbReference>
<proteinExistence type="predicted"/>
<dbReference type="Proteomes" id="UP000538147">
    <property type="component" value="Unassembled WGS sequence"/>
</dbReference>
<evidence type="ECO:0000313" key="2">
    <source>
        <dbReference type="Proteomes" id="UP000538147"/>
    </source>
</evidence>
<dbReference type="AlphaFoldDB" id="A0A841L559"/>
<protein>
    <submittedName>
        <fullName evidence="1">Uncharacterized protein</fullName>
    </submittedName>
</protein>
<accession>A0A841L559</accession>
<sequence length="133" mass="13461">MMTLLLALALAAPPELGELPPQKLARGQCALFLWDRASRKRFAMWPVGGALLLAEAGTSRSLALVPGTATGNPAFGITPRARFEAGGESVALDLILEAAPGAASATVQDGILTRTLADGTAVVLPVAGIIGCG</sequence>
<gene>
    <name evidence="1" type="ORF">FHS79_001719</name>
</gene>
<organism evidence="1 2">
    <name type="scientific">Polymorphobacter multimanifer</name>
    <dbReference type="NCBI Taxonomy" id="1070431"/>
    <lineage>
        <taxon>Bacteria</taxon>
        <taxon>Pseudomonadati</taxon>
        <taxon>Pseudomonadota</taxon>
        <taxon>Alphaproteobacteria</taxon>
        <taxon>Sphingomonadales</taxon>
        <taxon>Sphingosinicellaceae</taxon>
        <taxon>Polymorphobacter</taxon>
    </lineage>
</organism>
<reference evidence="1 2" key="1">
    <citation type="submission" date="2020-08" db="EMBL/GenBank/DDBJ databases">
        <title>Genomic Encyclopedia of Type Strains, Phase IV (KMG-IV): sequencing the most valuable type-strain genomes for metagenomic binning, comparative biology and taxonomic classification.</title>
        <authorList>
            <person name="Goeker M."/>
        </authorList>
    </citation>
    <scope>NUCLEOTIDE SEQUENCE [LARGE SCALE GENOMIC DNA]</scope>
    <source>
        <strain evidence="1 2">DSM 102189</strain>
    </source>
</reference>
<evidence type="ECO:0000313" key="1">
    <source>
        <dbReference type="EMBL" id="MBB6227550.1"/>
    </source>
</evidence>